<dbReference type="PANTHER" id="PTHR40619">
    <property type="entry name" value="FUNGAL STAND N-TERMINAL GOODBYE DOMAIN-CONTAINING PROTEIN"/>
    <property type="match status" value="1"/>
</dbReference>
<organism evidence="1 2">
    <name type="scientific">Apiospora kogelbergensis</name>
    <dbReference type="NCBI Taxonomy" id="1337665"/>
    <lineage>
        <taxon>Eukaryota</taxon>
        <taxon>Fungi</taxon>
        <taxon>Dikarya</taxon>
        <taxon>Ascomycota</taxon>
        <taxon>Pezizomycotina</taxon>
        <taxon>Sordariomycetes</taxon>
        <taxon>Xylariomycetidae</taxon>
        <taxon>Amphisphaeriales</taxon>
        <taxon>Apiosporaceae</taxon>
        <taxon>Apiospora</taxon>
    </lineage>
</organism>
<name>A0AAW0QLI5_9PEZI</name>
<accession>A0AAW0QLI5</accession>
<sequence>MAPNSPILQPAVSYIDNRLPSVHPMFTDAPVHYDETALQFVPSLGTVALGGAGDNLVGVRPPPRPEWTTLRAMTFWDTMFADAMGKFRSKVDAHEKRAKQYIIHNATNWDEVYTILERARSDYQKKDGVVGWWQRGRRKAADNVAPFLGATAIASKMAPEDPISTPVLGAVGMLLDAVKQAASVRKKVAETFDGEGFENLIPIFSDVELFLGEIFHKDPNIHKAALELTVTTLTAVDRTVVFYISNELFRGGKAIVMRGEYEKLLVESLTDINTKSKRLLKEADKSHIHEAHLYSEQGRKLMGTIQSSVVHGFNQFGSMLTEHTKRVDILIEQNRKSQAAITYLMVENERLRFTSPAPSSPWHPPFMPATSFVQAPLPLPAPASHMSQEELQMALGMSQTDLDDMDYVRSKKCGFLQRERLQAEQIIQQQLFSDWVVSASSSKLLVQWEASLPRTIADLSPLSLFCANLEHVLAARDRFVCIQWFCGRHLRGGGDSKDMLMSLILQLLREHSGFDMHALSQRIDLPVLLESRDTDGLIQLLEWLVLALPRTVTLFCLIDGVVLYERPEHWEGAEPVLLCLLQLANGSPNETTVKVLFTSTPGPSIVRGAFEDERLIINVETLPHLAVASSDARFARELGEEIEM</sequence>
<keyword evidence="2" id="KW-1185">Reference proteome</keyword>
<dbReference type="AlphaFoldDB" id="A0AAW0QLI5"/>
<comment type="caution">
    <text evidence="1">The sequence shown here is derived from an EMBL/GenBank/DDBJ whole genome shotgun (WGS) entry which is preliminary data.</text>
</comment>
<dbReference type="Proteomes" id="UP001392437">
    <property type="component" value="Unassembled WGS sequence"/>
</dbReference>
<reference evidence="1 2" key="1">
    <citation type="submission" date="2023-01" db="EMBL/GenBank/DDBJ databases">
        <title>Analysis of 21 Apiospora genomes using comparative genomics revels a genus with tremendous synthesis potential of carbohydrate active enzymes and secondary metabolites.</title>
        <authorList>
            <person name="Sorensen T."/>
        </authorList>
    </citation>
    <scope>NUCLEOTIDE SEQUENCE [LARGE SCALE GENOMIC DNA]</scope>
    <source>
        <strain evidence="1 2">CBS 117206</strain>
    </source>
</reference>
<protein>
    <submittedName>
        <fullName evidence="1">Uncharacterized protein</fullName>
    </submittedName>
</protein>
<dbReference type="PANTHER" id="PTHR40619:SF3">
    <property type="entry name" value="FUNGAL STAND N-TERMINAL GOODBYE DOMAIN-CONTAINING PROTEIN"/>
    <property type="match status" value="1"/>
</dbReference>
<dbReference type="EMBL" id="JAQQWP010000007">
    <property type="protein sequence ID" value="KAK8109392.1"/>
    <property type="molecule type" value="Genomic_DNA"/>
</dbReference>
<evidence type="ECO:0000313" key="1">
    <source>
        <dbReference type="EMBL" id="KAK8109392.1"/>
    </source>
</evidence>
<gene>
    <name evidence="1" type="ORF">PG999_007529</name>
</gene>
<proteinExistence type="predicted"/>
<evidence type="ECO:0000313" key="2">
    <source>
        <dbReference type="Proteomes" id="UP001392437"/>
    </source>
</evidence>